<dbReference type="CDD" id="cd02440">
    <property type="entry name" value="AdoMet_MTases"/>
    <property type="match status" value="1"/>
</dbReference>
<reference evidence="4 5" key="1">
    <citation type="submission" date="2023-05" db="EMBL/GenBank/DDBJ databases">
        <title>Lithophilousrod everest ZFBP1038 complete genpme.</title>
        <authorList>
            <person name="Tian M."/>
        </authorList>
    </citation>
    <scope>NUCLEOTIDE SEQUENCE [LARGE SCALE GENOMIC DNA]</scope>
    <source>
        <strain evidence="4 5">ZFBP1038</strain>
    </source>
</reference>
<dbReference type="InterPro" id="IPR029063">
    <property type="entry name" value="SAM-dependent_MTases_sf"/>
</dbReference>
<proteinExistence type="predicted"/>
<evidence type="ECO:0000259" key="3">
    <source>
        <dbReference type="Pfam" id="PF13649"/>
    </source>
</evidence>
<dbReference type="PANTHER" id="PTHR43861">
    <property type="entry name" value="TRANS-ACONITATE 2-METHYLTRANSFERASE-RELATED"/>
    <property type="match status" value="1"/>
</dbReference>
<dbReference type="EMBL" id="CP090958">
    <property type="protein sequence ID" value="WGW11624.1"/>
    <property type="molecule type" value="Genomic_DNA"/>
</dbReference>
<evidence type="ECO:0000256" key="2">
    <source>
        <dbReference type="ARBA" id="ARBA00022679"/>
    </source>
</evidence>
<gene>
    <name evidence="4" type="ORF">LWF01_16255</name>
</gene>
<dbReference type="RefSeq" id="WP_349638414.1">
    <property type="nucleotide sequence ID" value="NZ_CP090958.1"/>
</dbReference>
<keyword evidence="5" id="KW-1185">Reference proteome</keyword>
<sequence>MTNTEVTDKGWAEQTRKAYDQVADDYAQLLRTELAQKPLDRSLLSAFIELAGPSPEHPIADLGCGPGRVAGYLNSLGAEVFGIDLSPGMIAAATRDHPGLRFEVGTMTALDIADSSVSGIVAWYSIIHLPPDELPGVFAEFARILVPGGPIILAFQVGNEVVHLEQGYGHPLSLDAYRLSPERISDLLSEAGFKTASATEREPIAPEKNRQAYLIANLER</sequence>
<protein>
    <submittedName>
        <fullName evidence="4">Methyltransferase domain-containing protein</fullName>
    </submittedName>
</protein>
<dbReference type="GO" id="GO:0032259">
    <property type="term" value="P:methylation"/>
    <property type="evidence" value="ECO:0007669"/>
    <property type="project" value="UniProtKB-KW"/>
</dbReference>
<keyword evidence="1 4" id="KW-0489">Methyltransferase</keyword>
<dbReference type="Proteomes" id="UP001209083">
    <property type="component" value="Chromosome"/>
</dbReference>
<dbReference type="Gene3D" id="3.40.50.150">
    <property type="entry name" value="Vaccinia Virus protein VP39"/>
    <property type="match status" value="1"/>
</dbReference>
<evidence type="ECO:0000313" key="4">
    <source>
        <dbReference type="EMBL" id="WGW11624.1"/>
    </source>
</evidence>
<name>A0ABY8QTB9_9MICO</name>
<accession>A0ABY8QTB9</accession>
<keyword evidence="2" id="KW-0808">Transferase</keyword>
<dbReference type="SUPFAM" id="SSF53335">
    <property type="entry name" value="S-adenosyl-L-methionine-dependent methyltransferases"/>
    <property type="match status" value="1"/>
</dbReference>
<dbReference type="InterPro" id="IPR041698">
    <property type="entry name" value="Methyltransf_25"/>
</dbReference>
<feature type="domain" description="Methyltransferase" evidence="3">
    <location>
        <begin position="59"/>
        <end position="149"/>
    </location>
</feature>
<dbReference type="Pfam" id="PF13649">
    <property type="entry name" value="Methyltransf_25"/>
    <property type="match status" value="1"/>
</dbReference>
<dbReference type="PANTHER" id="PTHR43861:SF1">
    <property type="entry name" value="TRANS-ACONITATE 2-METHYLTRANSFERASE"/>
    <property type="match status" value="1"/>
</dbReference>
<evidence type="ECO:0000313" key="5">
    <source>
        <dbReference type="Proteomes" id="UP001209083"/>
    </source>
</evidence>
<organism evidence="4 5">
    <name type="scientific">Saxibacter everestensis</name>
    <dbReference type="NCBI Taxonomy" id="2909229"/>
    <lineage>
        <taxon>Bacteria</taxon>
        <taxon>Bacillati</taxon>
        <taxon>Actinomycetota</taxon>
        <taxon>Actinomycetes</taxon>
        <taxon>Micrococcales</taxon>
        <taxon>Brevibacteriaceae</taxon>
        <taxon>Saxibacter</taxon>
    </lineage>
</organism>
<dbReference type="GO" id="GO:0008168">
    <property type="term" value="F:methyltransferase activity"/>
    <property type="evidence" value="ECO:0007669"/>
    <property type="project" value="UniProtKB-KW"/>
</dbReference>
<evidence type="ECO:0000256" key="1">
    <source>
        <dbReference type="ARBA" id="ARBA00022603"/>
    </source>
</evidence>